<dbReference type="Proteomes" id="UP000282060">
    <property type="component" value="Unassembled WGS sequence"/>
</dbReference>
<dbReference type="AlphaFoldDB" id="A0A431W8F3"/>
<reference evidence="1 2" key="1">
    <citation type="submission" date="2018-12" db="EMBL/GenBank/DDBJ databases">
        <authorList>
            <person name="Yu L."/>
        </authorList>
    </citation>
    <scope>NUCLEOTIDE SEQUENCE [LARGE SCALE GENOMIC DNA]</scope>
    <source>
        <strain evidence="1 2">HAW-EB5</strain>
    </source>
</reference>
<dbReference type="Pfam" id="PF14375">
    <property type="entry name" value="Cys_rich_CWC"/>
    <property type="match status" value="1"/>
</dbReference>
<dbReference type="OrthoDB" id="5625686at2"/>
<evidence type="ECO:0000313" key="2">
    <source>
        <dbReference type="Proteomes" id="UP000282060"/>
    </source>
</evidence>
<comment type="caution">
    <text evidence="1">The sequence shown here is derived from an EMBL/GenBank/DDBJ whole genome shotgun (WGS) entry which is preliminary data.</text>
</comment>
<proteinExistence type="predicted"/>
<protein>
    <recommendedName>
        <fullName evidence="3">Cysteine-rich CWC family protein</fullName>
    </recommendedName>
</protein>
<accession>A0A431W8F3</accession>
<gene>
    <name evidence="1" type="ORF">EKG39_13400</name>
</gene>
<name>A0A431W8F3_9GAMM</name>
<organism evidence="1 2">
    <name type="scientific">Shewanella atlantica</name>
    <dbReference type="NCBI Taxonomy" id="271099"/>
    <lineage>
        <taxon>Bacteria</taxon>
        <taxon>Pseudomonadati</taxon>
        <taxon>Pseudomonadota</taxon>
        <taxon>Gammaproteobacteria</taxon>
        <taxon>Alteromonadales</taxon>
        <taxon>Shewanellaceae</taxon>
        <taxon>Shewanella</taxon>
    </lineage>
</organism>
<dbReference type="EMBL" id="RXNV01000005">
    <property type="protein sequence ID" value="RTR31805.1"/>
    <property type="molecule type" value="Genomic_DNA"/>
</dbReference>
<dbReference type="InterPro" id="IPR032720">
    <property type="entry name" value="Cys_rich_CWC"/>
</dbReference>
<evidence type="ECO:0000313" key="1">
    <source>
        <dbReference type="EMBL" id="RTR31805.1"/>
    </source>
</evidence>
<sequence length="78" mass="8750">MIVMTQPKNKSDICPLCQRQNGCAVIEGKELKDCWCNHTTFPPKKVVEEGTLDLKACICQSCIAKLREEAELGLKRVD</sequence>
<keyword evidence="2" id="KW-1185">Reference proteome</keyword>
<evidence type="ECO:0008006" key="3">
    <source>
        <dbReference type="Google" id="ProtNLM"/>
    </source>
</evidence>